<comment type="cofactor">
    <cofactor evidence="12 14">
        <name>Zn(2+)</name>
        <dbReference type="ChEBI" id="CHEBI:29105"/>
    </cofactor>
    <text evidence="12 14">Binds 1 zinc ion per subunit.</text>
</comment>
<dbReference type="InterPro" id="IPR050344">
    <property type="entry name" value="Peptidase_M1_aminopeptidases"/>
</dbReference>
<evidence type="ECO:0000256" key="10">
    <source>
        <dbReference type="ARBA" id="ARBA00053324"/>
    </source>
</evidence>
<evidence type="ECO:0000256" key="12">
    <source>
        <dbReference type="PIRSR" id="PIRSR634016-3"/>
    </source>
</evidence>
<name>A0A1N5WN85_9ARCH</name>
<dbReference type="PANTHER" id="PTHR11533:SF174">
    <property type="entry name" value="PUROMYCIN-SENSITIVE AMINOPEPTIDASE-RELATED"/>
    <property type="match status" value="1"/>
</dbReference>
<evidence type="ECO:0000256" key="3">
    <source>
        <dbReference type="ARBA" id="ARBA00022438"/>
    </source>
</evidence>
<keyword evidence="5 14" id="KW-0645">Protease</keyword>
<evidence type="ECO:0000313" key="19">
    <source>
        <dbReference type="Proteomes" id="UP000195607"/>
    </source>
</evidence>
<dbReference type="AlphaFoldDB" id="A0A1N5WN85"/>
<reference evidence="18 19" key="1">
    <citation type="submission" date="2016-04" db="EMBL/GenBank/DDBJ databases">
        <authorList>
            <person name="Evans L.H."/>
            <person name="Alamgir A."/>
            <person name="Owens N."/>
            <person name="Weber N.D."/>
            <person name="Virtaneva K."/>
            <person name="Barbian K."/>
            <person name="Babar A."/>
            <person name="Rosenke K."/>
        </authorList>
    </citation>
    <scope>NUCLEOTIDE SEQUENCE [LARGE SCALE GENOMIC DNA]</scope>
    <source>
        <strain evidence="19">S5(T) (JCM 30642 \VKM B-2941)</strain>
    </source>
</reference>
<feature type="binding site" evidence="12">
    <location>
        <position position="299"/>
    </location>
    <ligand>
        <name>Zn(2+)</name>
        <dbReference type="ChEBI" id="CHEBI:29105"/>
        <note>catalytic</note>
    </ligand>
</feature>
<dbReference type="GO" id="GO:0070006">
    <property type="term" value="F:metalloaminopeptidase activity"/>
    <property type="evidence" value="ECO:0007669"/>
    <property type="project" value="TreeGrafter"/>
</dbReference>
<gene>
    <name evidence="18" type="ORF">CSP5_1908</name>
</gene>
<dbReference type="InterPro" id="IPR042097">
    <property type="entry name" value="Aminopeptidase_N-like_N_sf"/>
</dbReference>
<dbReference type="InterPro" id="IPR024571">
    <property type="entry name" value="ERAP1-like_C_dom"/>
</dbReference>
<dbReference type="GO" id="GO:0006508">
    <property type="term" value="P:proteolysis"/>
    <property type="evidence" value="ECO:0007669"/>
    <property type="project" value="UniProtKB-KW"/>
</dbReference>
<dbReference type="InterPro" id="IPR034016">
    <property type="entry name" value="M1_APN-typ"/>
</dbReference>
<dbReference type="Gene3D" id="1.10.390.10">
    <property type="entry name" value="Neutral Protease Domain 2"/>
    <property type="match status" value="1"/>
</dbReference>
<organism evidence="18 19">
    <name type="scientific">Cuniculiplasma divulgatum</name>
    <dbReference type="NCBI Taxonomy" id="1673428"/>
    <lineage>
        <taxon>Archaea</taxon>
        <taxon>Methanobacteriati</taxon>
        <taxon>Thermoplasmatota</taxon>
        <taxon>Thermoplasmata</taxon>
        <taxon>Thermoplasmatales</taxon>
        <taxon>Cuniculiplasmataceae</taxon>
        <taxon>Cuniculiplasma</taxon>
    </lineage>
</organism>
<sequence length="795" mass="90494">MNPIVEKYSLSLNFMNENEFSGICHIFLKSEEENLILDAREMEIEKLLANGKEASYSYDERKRKIVLKEIRTGEVELEISYKRKYGEGLAGLYRAGKGDQSMITTQFESNDASTAFPCFDSPAIKAKFEVTLTISEDQDAISNMPQISNRKISEGSKEIKFDTTPPMSTYLLYIGVGKFLTKTRNHGKCEIILARPGKDMRSDDFPLEVADKCITFYEDYFGIPYALPKMHLIAVPDFAAGAMENWGAITFREDVLLNNENTDSEGKILIAIVIAHEIAHQWFGNLVTMKWWNDLWLNESFATFMSSLCVNSLFPEYEEEKTYYLNETVGSMASDALLSSHPINVEVKEPEDIEQVFDDISYGKGGSILRMIHHYMGEEKFRSGLSSYLEKFRYGNAEGNDLWTELEKSSELNISSIMNNWINQSGFPLINVDYDGKNLKLEQHQFLLSGEKSEKIWKIPVFIQTENEEIKILMENRTFELEVKGFQKLNSRGTGYYQTIYNDLMLDSLKERMKKMDPMDKAEIVGDSYFQLISGRMSAEKFFASANEVATSFSTPSSLLLVNNLDRLNGILYDKNEFSRSSAKIIKKIIESGESKGSKMTILDQITIKKAKVAYAKVNHEFAMTESEKFNSYFNLKPDDRELVALSKAIVATDLGEMIAKLEEAEDDSDRETLIVAMGWANGKKNHKKIIKLLIQGKIKKQDAPSAVFTLIRNPDSRKYVASILLPLLRNMSKAFGNTGMLSTAAFMTIPLLGLENEAKVRKVMSKLNYNEIRMGYEKGLEMLEVYKKMRASIY</sequence>
<evidence type="ECO:0000256" key="1">
    <source>
        <dbReference type="ARBA" id="ARBA00004496"/>
    </source>
</evidence>
<dbReference type="InterPro" id="IPR001930">
    <property type="entry name" value="Peptidase_M1"/>
</dbReference>
<dbReference type="RefSeq" id="WP_148690206.1">
    <property type="nucleotide sequence ID" value="NZ_LT671858.1"/>
</dbReference>
<feature type="binding site" evidence="12">
    <location>
        <position position="280"/>
    </location>
    <ligand>
        <name>Zn(2+)</name>
        <dbReference type="ChEBI" id="CHEBI:29105"/>
        <note>catalytic</note>
    </ligand>
</feature>
<dbReference type="SUPFAM" id="SSF55486">
    <property type="entry name" value="Metalloproteases ('zincins'), catalytic domain"/>
    <property type="match status" value="1"/>
</dbReference>
<dbReference type="GO" id="GO:0005737">
    <property type="term" value="C:cytoplasm"/>
    <property type="evidence" value="ECO:0007669"/>
    <property type="project" value="UniProtKB-SubCell"/>
</dbReference>
<dbReference type="FunFam" id="1.10.390.10:FF:000006">
    <property type="entry name" value="Puromycin-sensitive aminopeptidase"/>
    <property type="match status" value="1"/>
</dbReference>
<proteinExistence type="inferred from homology"/>
<keyword evidence="6 12" id="KW-0479">Metal-binding</keyword>
<dbReference type="SUPFAM" id="SSF63737">
    <property type="entry name" value="Leukotriene A4 hydrolase N-terminal domain"/>
    <property type="match status" value="1"/>
</dbReference>
<keyword evidence="8 12" id="KW-0862">Zinc</keyword>
<evidence type="ECO:0000259" key="17">
    <source>
        <dbReference type="Pfam" id="PF17900"/>
    </source>
</evidence>
<comment type="subcellular location">
    <subcellularLocation>
        <location evidence="1">Cytoplasm</location>
    </subcellularLocation>
</comment>
<dbReference type="GO" id="GO:0016020">
    <property type="term" value="C:membrane"/>
    <property type="evidence" value="ECO:0007669"/>
    <property type="project" value="TreeGrafter"/>
</dbReference>
<evidence type="ECO:0000256" key="14">
    <source>
        <dbReference type="RuleBase" id="RU364040"/>
    </source>
</evidence>
<evidence type="ECO:0000259" key="15">
    <source>
        <dbReference type="Pfam" id="PF01433"/>
    </source>
</evidence>
<keyword evidence="4" id="KW-0963">Cytoplasm</keyword>
<dbReference type="EC" id="3.4.11.-" evidence="14"/>
<dbReference type="GO" id="GO:0042277">
    <property type="term" value="F:peptide binding"/>
    <property type="evidence" value="ECO:0007669"/>
    <property type="project" value="TreeGrafter"/>
</dbReference>
<dbReference type="Gene3D" id="2.60.40.1910">
    <property type="match status" value="1"/>
</dbReference>
<evidence type="ECO:0000256" key="8">
    <source>
        <dbReference type="ARBA" id="ARBA00022833"/>
    </source>
</evidence>
<dbReference type="EMBL" id="LT671858">
    <property type="protein sequence ID" value="SIM86616.1"/>
    <property type="molecule type" value="Genomic_DNA"/>
</dbReference>
<comment type="function">
    <text evidence="10">Proteases F1, F2 and F3 degrade oligopeptides produced by Tricorn (themselves probably produced by the proteasome), yielding free amino acids.</text>
</comment>
<dbReference type="Pfam" id="PF01433">
    <property type="entry name" value="Peptidase_M1"/>
    <property type="match status" value="1"/>
</dbReference>
<dbReference type="PANTHER" id="PTHR11533">
    <property type="entry name" value="PROTEASE M1 ZINC METALLOPROTEASE"/>
    <property type="match status" value="1"/>
</dbReference>
<evidence type="ECO:0000256" key="5">
    <source>
        <dbReference type="ARBA" id="ARBA00022670"/>
    </source>
</evidence>
<dbReference type="Pfam" id="PF17900">
    <property type="entry name" value="Peptidase_M1_N"/>
    <property type="match status" value="1"/>
</dbReference>
<evidence type="ECO:0000313" key="18">
    <source>
        <dbReference type="EMBL" id="SIM86616.1"/>
    </source>
</evidence>
<dbReference type="CDD" id="cd09601">
    <property type="entry name" value="M1_APN-Q_like"/>
    <property type="match status" value="1"/>
</dbReference>
<dbReference type="Proteomes" id="UP000195607">
    <property type="component" value="Chromosome I"/>
</dbReference>
<accession>A0A1N5WN85</accession>
<dbReference type="PRINTS" id="PR00756">
    <property type="entry name" value="ALADIPTASE"/>
</dbReference>
<dbReference type="InterPro" id="IPR014782">
    <property type="entry name" value="Peptidase_M1_dom"/>
</dbReference>
<keyword evidence="3 14" id="KW-0031">Aminopeptidase</keyword>
<dbReference type="GeneID" id="41589144"/>
<evidence type="ECO:0000259" key="16">
    <source>
        <dbReference type="Pfam" id="PF11838"/>
    </source>
</evidence>
<feature type="domain" description="ERAP1-like C-terminal" evidence="16">
    <location>
        <begin position="488"/>
        <end position="764"/>
    </location>
</feature>
<dbReference type="GO" id="GO:0005615">
    <property type="term" value="C:extracellular space"/>
    <property type="evidence" value="ECO:0007669"/>
    <property type="project" value="TreeGrafter"/>
</dbReference>
<evidence type="ECO:0000256" key="2">
    <source>
        <dbReference type="ARBA" id="ARBA00010136"/>
    </source>
</evidence>
<evidence type="ECO:0000256" key="11">
    <source>
        <dbReference type="PIRSR" id="PIRSR634016-1"/>
    </source>
</evidence>
<dbReference type="InterPro" id="IPR027268">
    <property type="entry name" value="Peptidase_M4/M1_CTD_sf"/>
</dbReference>
<dbReference type="GO" id="GO:0043171">
    <property type="term" value="P:peptide catabolic process"/>
    <property type="evidence" value="ECO:0007669"/>
    <property type="project" value="TreeGrafter"/>
</dbReference>
<dbReference type="GO" id="GO:0008270">
    <property type="term" value="F:zinc ion binding"/>
    <property type="evidence" value="ECO:0007669"/>
    <property type="project" value="UniProtKB-UniRule"/>
</dbReference>
<evidence type="ECO:0000256" key="4">
    <source>
        <dbReference type="ARBA" id="ARBA00022490"/>
    </source>
</evidence>
<feature type="domain" description="Peptidase M1 membrane alanine aminopeptidase" evidence="15">
    <location>
        <begin position="205"/>
        <end position="421"/>
    </location>
</feature>
<feature type="site" description="Transition state stabilizer" evidence="13">
    <location>
        <position position="362"/>
    </location>
</feature>
<evidence type="ECO:0000256" key="13">
    <source>
        <dbReference type="PIRSR" id="PIRSR634016-4"/>
    </source>
</evidence>
<evidence type="ECO:0000256" key="6">
    <source>
        <dbReference type="ARBA" id="ARBA00022723"/>
    </source>
</evidence>
<evidence type="ECO:0000256" key="7">
    <source>
        <dbReference type="ARBA" id="ARBA00022801"/>
    </source>
</evidence>
<feature type="domain" description="Aminopeptidase N-like N-terminal" evidence="17">
    <location>
        <begin position="6"/>
        <end position="171"/>
    </location>
</feature>
<comment type="similarity">
    <text evidence="2 14">Belongs to the peptidase M1 family.</text>
</comment>
<dbReference type="Gene3D" id="2.60.40.1730">
    <property type="entry name" value="tricorn interacting facor f3 domain"/>
    <property type="match status" value="1"/>
</dbReference>
<evidence type="ECO:0000256" key="9">
    <source>
        <dbReference type="ARBA" id="ARBA00023049"/>
    </source>
</evidence>
<dbReference type="Pfam" id="PF11838">
    <property type="entry name" value="ERAP1_C"/>
    <property type="match status" value="1"/>
</dbReference>
<keyword evidence="9 14" id="KW-0482">Metalloprotease</keyword>
<keyword evidence="7 14" id="KW-0378">Hydrolase</keyword>
<dbReference type="Gene3D" id="1.25.50.20">
    <property type="match status" value="1"/>
</dbReference>
<dbReference type="InterPro" id="IPR045357">
    <property type="entry name" value="Aminopeptidase_N-like_N"/>
</dbReference>
<feature type="binding site" evidence="12">
    <location>
        <position position="276"/>
    </location>
    <ligand>
        <name>Zn(2+)</name>
        <dbReference type="ChEBI" id="CHEBI:29105"/>
        <note>catalytic</note>
    </ligand>
</feature>
<feature type="active site" description="Proton acceptor" evidence="11">
    <location>
        <position position="277"/>
    </location>
</feature>
<protein>
    <recommendedName>
        <fullName evidence="14">Aminopeptidase</fullName>
        <ecNumber evidence="14">3.4.11.-</ecNumber>
    </recommendedName>
</protein>